<keyword evidence="5 10" id="KW-1278">Translocase</keyword>
<comment type="cofactor">
    <cofactor evidence="10">
        <name>[4Fe-4S] cluster</name>
        <dbReference type="ChEBI" id="CHEBI:49883"/>
    </cofactor>
    <text evidence="10">Binds 3 [4Fe-4S] clusters.</text>
</comment>
<feature type="domain" description="4Fe-4S ferredoxin-type" evidence="12">
    <location>
        <begin position="181"/>
        <end position="210"/>
    </location>
</feature>
<feature type="binding site" evidence="10">
    <location>
        <position position="157"/>
    </location>
    <ligand>
        <name>[4Fe-4S] cluster</name>
        <dbReference type="ChEBI" id="CHEBI:49883"/>
        <label>2</label>
    </ligand>
</feature>
<dbReference type="Pfam" id="PF00037">
    <property type="entry name" value="Fer4"/>
    <property type="match status" value="1"/>
</dbReference>
<keyword evidence="1 10" id="KW-0813">Transport</keyword>
<evidence type="ECO:0000256" key="5">
    <source>
        <dbReference type="ARBA" id="ARBA00022967"/>
    </source>
</evidence>
<evidence type="ECO:0000256" key="10">
    <source>
        <dbReference type="HAMAP-Rule" id="MF_00463"/>
    </source>
</evidence>
<evidence type="ECO:0000256" key="3">
    <source>
        <dbReference type="ARBA" id="ARBA00022723"/>
    </source>
</evidence>
<keyword evidence="11" id="KW-1133">Transmembrane helix</keyword>
<feature type="region of interest" description="Hydrophobic" evidence="10">
    <location>
        <begin position="1"/>
        <end position="45"/>
    </location>
</feature>
<evidence type="ECO:0000256" key="6">
    <source>
        <dbReference type="ARBA" id="ARBA00022982"/>
    </source>
</evidence>
<proteinExistence type="inferred from homology"/>
<evidence type="ECO:0000256" key="8">
    <source>
        <dbReference type="ARBA" id="ARBA00023014"/>
    </source>
</evidence>
<feature type="binding site" evidence="10">
    <location>
        <position position="161"/>
    </location>
    <ligand>
        <name>[4Fe-4S] cluster</name>
        <dbReference type="ChEBI" id="CHEBI:49883"/>
        <label>2</label>
    </ligand>
</feature>
<feature type="binding site" evidence="10">
    <location>
        <position position="167"/>
    </location>
    <ligand>
        <name>[4Fe-4S] cluster</name>
        <dbReference type="ChEBI" id="CHEBI:49883"/>
        <label>2</label>
    </ligand>
</feature>
<dbReference type="KEGG" id="cpy:Cphy_0216"/>
<dbReference type="PROSITE" id="PS51656">
    <property type="entry name" value="4FE4S"/>
    <property type="match status" value="1"/>
</dbReference>
<sequence>MTNLALFDLLSNTGVLAFNMQGLITAAAIVGGVGLIIGILLGLAAKVFEVEVDERELIVRDLLPGNNCGGCGYPGCDGLAKAIAAGEAPVSGCPVASAEIHAKIGEVMGTEAIESERNVAFVKCNGTCDKTNVKYHYTGTPDCKKISTVPGNGEKTCIYGCMGYGSCVRACAFDAIHVVNGIAVVDKEKCVACGKCITACPNDLIEFVPVSSTCKVQCNSKDKGKDVNAACSVGCIGCMMCVKVCESDAVTVTNNLAHIDYSKCTHCGKCAEKCPRKIITIA</sequence>
<dbReference type="EC" id="7.-.-.-" evidence="10"/>
<feature type="binding site" evidence="10">
    <location>
        <position position="76"/>
    </location>
    <ligand>
        <name>[4Fe-4S] cluster</name>
        <dbReference type="ChEBI" id="CHEBI:49883"/>
        <label>1</label>
    </ligand>
</feature>
<dbReference type="HAMAP" id="MF_00463">
    <property type="entry name" value="RsxB_RnfB"/>
    <property type="match status" value="1"/>
</dbReference>
<keyword evidence="15" id="KW-1185">Reference proteome</keyword>
<feature type="binding site" evidence="10">
    <location>
        <position position="171"/>
    </location>
    <ligand>
        <name>[4Fe-4S] cluster</name>
        <dbReference type="ChEBI" id="CHEBI:49883"/>
        <label>3</label>
    </ligand>
</feature>
<keyword evidence="2 10" id="KW-0004">4Fe-4S</keyword>
<comment type="subcellular location">
    <subcellularLocation>
        <location evidence="10">Cell membrane</location>
    </subcellularLocation>
</comment>
<evidence type="ECO:0000256" key="7">
    <source>
        <dbReference type="ARBA" id="ARBA00023004"/>
    </source>
</evidence>
<dbReference type="STRING" id="357809.Cphy_0216"/>
<dbReference type="Pfam" id="PF04060">
    <property type="entry name" value="FeS"/>
    <property type="match status" value="1"/>
</dbReference>
<comment type="subunit">
    <text evidence="10">The complex is composed of six subunits: RnfA, RnfB, RnfC, RnfD, RnfE and RnfG.</text>
</comment>
<gene>
    <name evidence="10" type="primary">rnfB</name>
    <name evidence="14" type="ordered locus">Cphy_0216</name>
</gene>
<evidence type="ECO:0000256" key="2">
    <source>
        <dbReference type="ARBA" id="ARBA00022485"/>
    </source>
</evidence>
<feature type="domain" description="4Fe-4S" evidence="13">
    <location>
        <begin position="51"/>
        <end position="110"/>
    </location>
</feature>
<organism evidence="14 15">
    <name type="scientific">Lachnoclostridium phytofermentans (strain ATCC 700394 / DSM 18823 / ISDg)</name>
    <name type="common">Clostridium phytofermentans</name>
    <dbReference type="NCBI Taxonomy" id="357809"/>
    <lineage>
        <taxon>Bacteria</taxon>
        <taxon>Bacillati</taxon>
        <taxon>Bacillota</taxon>
        <taxon>Clostridia</taxon>
        <taxon>Lachnospirales</taxon>
        <taxon>Lachnospiraceae</taxon>
    </lineage>
</organism>
<evidence type="ECO:0000256" key="9">
    <source>
        <dbReference type="ARBA" id="ARBA00023136"/>
    </source>
</evidence>
<dbReference type="InterPro" id="IPR017896">
    <property type="entry name" value="4Fe4S_Fe-S-bd"/>
</dbReference>
<feature type="binding site" evidence="10">
    <location>
        <position position="200"/>
    </location>
    <ligand>
        <name>[4Fe-4S] cluster</name>
        <dbReference type="ChEBI" id="CHEBI:49883"/>
        <label>2</label>
    </ligand>
</feature>
<dbReference type="PROSITE" id="PS00198">
    <property type="entry name" value="4FE4S_FER_1"/>
    <property type="match status" value="2"/>
</dbReference>
<protein>
    <recommendedName>
        <fullName evidence="10">Ion-translocating oxidoreductase complex subunit B</fullName>
        <ecNumber evidence="10">7.-.-.-</ecNumber>
    </recommendedName>
    <alternativeName>
        <fullName evidence="10">Rnf electron transport complex subunit B</fullName>
    </alternativeName>
</protein>
<dbReference type="AlphaFoldDB" id="A9KRX2"/>
<dbReference type="InterPro" id="IPR010207">
    <property type="entry name" value="Elect_transpt_cplx_RnfB/RsxB"/>
</dbReference>
<feature type="binding site" evidence="10">
    <location>
        <position position="190"/>
    </location>
    <ligand>
        <name>[4Fe-4S] cluster</name>
        <dbReference type="ChEBI" id="CHEBI:49883"/>
        <label>3</label>
    </ligand>
</feature>
<dbReference type="Proteomes" id="UP000000370">
    <property type="component" value="Chromosome"/>
</dbReference>
<dbReference type="GO" id="GO:0022900">
    <property type="term" value="P:electron transport chain"/>
    <property type="evidence" value="ECO:0007669"/>
    <property type="project" value="UniProtKB-UniRule"/>
</dbReference>
<feature type="binding site" evidence="10">
    <location>
        <position position="196"/>
    </location>
    <ligand>
        <name>[4Fe-4S] cluster</name>
        <dbReference type="ChEBI" id="CHEBI:49883"/>
        <label>3</label>
    </ligand>
</feature>
<comment type="similarity">
    <text evidence="10">Belongs to the 4Fe4S bacterial-type ferredoxin family. RnfB subfamily.</text>
</comment>
<dbReference type="GO" id="GO:0009055">
    <property type="term" value="F:electron transfer activity"/>
    <property type="evidence" value="ECO:0007669"/>
    <property type="project" value="InterPro"/>
</dbReference>
<dbReference type="GO" id="GO:0046872">
    <property type="term" value="F:metal ion binding"/>
    <property type="evidence" value="ECO:0007669"/>
    <property type="project" value="UniProtKB-KW"/>
</dbReference>
<dbReference type="GO" id="GO:0005886">
    <property type="term" value="C:plasma membrane"/>
    <property type="evidence" value="ECO:0007669"/>
    <property type="project" value="UniProtKB-SubCell"/>
</dbReference>
<feature type="binding site" evidence="10">
    <location>
        <position position="71"/>
    </location>
    <ligand>
        <name>[4Fe-4S] cluster</name>
        <dbReference type="ChEBI" id="CHEBI:49883"/>
        <label>1</label>
    </ligand>
</feature>
<dbReference type="CDD" id="cd10549">
    <property type="entry name" value="MtMvhB_like"/>
    <property type="match status" value="1"/>
</dbReference>
<feature type="domain" description="4Fe-4S ferredoxin-type" evidence="12">
    <location>
        <begin position="255"/>
        <end position="282"/>
    </location>
</feature>
<dbReference type="InterPro" id="IPR050395">
    <property type="entry name" value="4Fe4S_Ferredoxin_RnfB"/>
</dbReference>
<evidence type="ECO:0000313" key="15">
    <source>
        <dbReference type="Proteomes" id="UP000000370"/>
    </source>
</evidence>
<dbReference type="GO" id="GO:0051539">
    <property type="term" value="F:4 iron, 4 sulfur cluster binding"/>
    <property type="evidence" value="ECO:0007669"/>
    <property type="project" value="UniProtKB-UniRule"/>
</dbReference>
<keyword evidence="4 10" id="KW-0677">Repeat</keyword>
<keyword evidence="9 10" id="KW-0472">Membrane</keyword>
<name>A9KRX2_LACP7</name>
<dbReference type="PANTHER" id="PTHR43560:SF1">
    <property type="entry name" value="ION-TRANSLOCATING OXIDOREDUCTASE COMPLEX SUBUNIT B"/>
    <property type="match status" value="1"/>
</dbReference>
<dbReference type="PROSITE" id="PS51379">
    <property type="entry name" value="4FE4S_FER_2"/>
    <property type="match status" value="3"/>
</dbReference>
<comment type="function">
    <text evidence="10">Part of a membrane-bound complex that couples electron transfer with translocation of ions across the membrane.</text>
</comment>
<keyword evidence="8 10" id="KW-0411">Iron-sulfur</keyword>
<dbReference type="Gene3D" id="1.10.15.40">
    <property type="entry name" value="Electron transport complex subunit B, putative Fe-S cluster"/>
    <property type="match status" value="1"/>
</dbReference>
<dbReference type="PANTHER" id="PTHR43560">
    <property type="entry name" value="ION-TRANSLOCATING OXIDOREDUCTASE COMPLEX SUBUNIT B"/>
    <property type="match status" value="1"/>
</dbReference>
<dbReference type="InterPro" id="IPR007202">
    <property type="entry name" value="4Fe-4S_dom"/>
</dbReference>
<dbReference type="HOGENOM" id="CLU_053470_0_0_9"/>
<evidence type="ECO:0000259" key="13">
    <source>
        <dbReference type="PROSITE" id="PS51656"/>
    </source>
</evidence>
<keyword evidence="11" id="KW-0812">Transmembrane</keyword>
<comment type="caution">
    <text evidence="10">Lacks conserved residue(s) required for the propagation of feature annotation.</text>
</comment>
<feature type="transmembrane region" description="Helical" evidence="11">
    <location>
        <begin position="20"/>
        <end position="45"/>
    </location>
</feature>
<keyword evidence="3 10" id="KW-0479">Metal-binding</keyword>
<feature type="binding site" evidence="10">
    <location>
        <position position="68"/>
    </location>
    <ligand>
        <name>[4Fe-4S] cluster</name>
        <dbReference type="ChEBI" id="CHEBI:49883"/>
        <label>1</label>
    </ligand>
</feature>
<dbReference type="InterPro" id="IPR017900">
    <property type="entry name" value="4Fe4S_Fe_S_CS"/>
</dbReference>
<feature type="binding site" evidence="10">
    <location>
        <position position="93"/>
    </location>
    <ligand>
        <name>[4Fe-4S] cluster</name>
        <dbReference type="ChEBI" id="CHEBI:49883"/>
        <label>1</label>
    </ligand>
</feature>
<evidence type="ECO:0000259" key="12">
    <source>
        <dbReference type="PROSITE" id="PS51379"/>
    </source>
</evidence>
<feature type="domain" description="4Fe-4S ferredoxin-type" evidence="12">
    <location>
        <begin position="223"/>
        <end position="254"/>
    </location>
</feature>
<evidence type="ECO:0000256" key="11">
    <source>
        <dbReference type="SAM" id="Phobius"/>
    </source>
</evidence>
<dbReference type="eggNOG" id="COG2768">
    <property type="taxonomic scope" value="Bacteria"/>
</dbReference>
<dbReference type="Pfam" id="PF12838">
    <property type="entry name" value="Fer4_7"/>
    <property type="match status" value="1"/>
</dbReference>
<evidence type="ECO:0000256" key="4">
    <source>
        <dbReference type="ARBA" id="ARBA00022737"/>
    </source>
</evidence>
<evidence type="ECO:0000256" key="1">
    <source>
        <dbReference type="ARBA" id="ARBA00022448"/>
    </source>
</evidence>
<dbReference type="SUPFAM" id="SSF54862">
    <property type="entry name" value="4Fe-4S ferredoxins"/>
    <property type="match status" value="2"/>
</dbReference>
<keyword evidence="10" id="KW-1003">Cell membrane</keyword>
<keyword evidence="6 10" id="KW-0249">Electron transport</keyword>
<accession>A9KRX2</accession>
<dbReference type="EMBL" id="CP000885">
    <property type="protein sequence ID" value="ABX40603.1"/>
    <property type="molecule type" value="Genomic_DNA"/>
</dbReference>
<reference evidence="15" key="1">
    <citation type="submission" date="2007-11" db="EMBL/GenBank/DDBJ databases">
        <title>Complete genome sequence of Clostridium phytofermentans ISDg.</title>
        <authorList>
            <person name="Leschine S.B."/>
            <person name="Warnick T.A."/>
            <person name="Blanchard J.L."/>
            <person name="Schnell D.J."/>
            <person name="Petit E.L."/>
            <person name="LaTouf W.G."/>
            <person name="Copeland A."/>
            <person name="Lucas S."/>
            <person name="Lapidus A."/>
            <person name="Barry K."/>
            <person name="Glavina del Rio T."/>
            <person name="Dalin E."/>
            <person name="Tice H."/>
            <person name="Pitluck S."/>
            <person name="Kiss H."/>
            <person name="Brettin T."/>
            <person name="Bruce D."/>
            <person name="Detter J.C."/>
            <person name="Han C."/>
            <person name="Kuske C."/>
            <person name="Schmutz J."/>
            <person name="Larimer F."/>
            <person name="Land M."/>
            <person name="Hauser L."/>
            <person name="Kyrpides N."/>
            <person name="Kim E.A."/>
            <person name="Richardson P."/>
        </authorList>
    </citation>
    <scope>NUCLEOTIDE SEQUENCE [LARGE SCALE GENOMIC DNA]</scope>
    <source>
        <strain evidence="15">ATCC 700394 / DSM 18823 / ISDg</strain>
    </source>
</reference>
<dbReference type="eggNOG" id="COG2878">
    <property type="taxonomic scope" value="Bacteria"/>
</dbReference>
<evidence type="ECO:0000313" key="14">
    <source>
        <dbReference type="EMBL" id="ABX40603.1"/>
    </source>
</evidence>
<feature type="binding site" evidence="10">
    <location>
        <position position="193"/>
    </location>
    <ligand>
        <name>[4Fe-4S] cluster</name>
        <dbReference type="ChEBI" id="CHEBI:49883"/>
        <label>3</label>
    </ligand>
</feature>
<dbReference type="Gene3D" id="3.30.70.20">
    <property type="match status" value="2"/>
</dbReference>
<keyword evidence="7 10" id="KW-0408">Iron</keyword>